<comment type="caution">
    <text evidence="1">The sequence shown here is derived from an EMBL/GenBank/DDBJ whole genome shotgun (WGS) entry which is preliminary data.</text>
</comment>
<proteinExistence type="predicted"/>
<organism evidence="1 2">
    <name type="scientific">Coccomyxa viridis</name>
    <dbReference type="NCBI Taxonomy" id="1274662"/>
    <lineage>
        <taxon>Eukaryota</taxon>
        <taxon>Viridiplantae</taxon>
        <taxon>Chlorophyta</taxon>
        <taxon>core chlorophytes</taxon>
        <taxon>Trebouxiophyceae</taxon>
        <taxon>Trebouxiophyceae incertae sedis</taxon>
        <taxon>Coccomyxaceae</taxon>
        <taxon>Coccomyxa</taxon>
    </lineage>
</organism>
<dbReference type="EMBL" id="CAXHTA020000009">
    <property type="protein sequence ID" value="CAL5223806.1"/>
    <property type="molecule type" value="Genomic_DNA"/>
</dbReference>
<gene>
    <name evidence="1" type="primary">g6377</name>
    <name evidence="1" type="ORF">VP750_LOCUS5465</name>
</gene>
<reference evidence="1 2" key="1">
    <citation type="submission" date="2024-06" db="EMBL/GenBank/DDBJ databases">
        <authorList>
            <person name="Kraege A."/>
            <person name="Thomma B."/>
        </authorList>
    </citation>
    <scope>NUCLEOTIDE SEQUENCE [LARGE SCALE GENOMIC DNA]</scope>
</reference>
<evidence type="ECO:0000313" key="2">
    <source>
        <dbReference type="Proteomes" id="UP001497392"/>
    </source>
</evidence>
<dbReference type="Proteomes" id="UP001497392">
    <property type="component" value="Unassembled WGS sequence"/>
</dbReference>
<accession>A0ABP1FXR3</accession>
<sequence length="268" mass="30215">MNGTRRSKARLHKSIEHRELSKVPGVLEEGVFTVLYGATPCEQDVVDPYIYRKLYILMLPASRRHPVRLLSSTGTKRMPGWGQCMAGEVQETAAILHGSGAMAEILEEMQPRHTPGQQHQSTSAAKVVGEGVYVFYAYDGTSVRMLTRLYNKAVSEFPKSAQEEFGVFKTGDFAIDIRNPWKDTSGNNDPQQRVAYPTDYKRCFQKPNTPQGAFMPLWAPLRETALLDYKHATFALTGREPSWGMALIPPKYKETLFWTGYSYDVTVP</sequence>
<keyword evidence="2" id="KW-1185">Reference proteome</keyword>
<evidence type="ECO:0000313" key="1">
    <source>
        <dbReference type="EMBL" id="CAL5223806.1"/>
    </source>
</evidence>
<name>A0ABP1FXR3_9CHLO</name>
<protein>
    <submittedName>
        <fullName evidence="1">G6377 protein</fullName>
    </submittedName>
</protein>